<evidence type="ECO:0000259" key="2">
    <source>
        <dbReference type="Pfam" id="PF14111"/>
    </source>
</evidence>
<dbReference type="InterPro" id="IPR025558">
    <property type="entry name" value="DUF4283"/>
</dbReference>
<dbReference type="Pfam" id="PF14111">
    <property type="entry name" value="DUF4283"/>
    <property type="match status" value="1"/>
</dbReference>
<feature type="region of interest" description="Disordered" evidence="1">
    <location>
        <begin position="704"/>
        <end position="724"/>
    </location>
</feature>
<feature type="region of interest" description="Disordered" evidence="1">
    <location>
        <begin position="497"/>
        <end position="519"/>
    </location>
</feature>
<evidence type="ECO:0000313" key="4">
    <source>
        <dbReference type="Proteomes" id="UP000288805"/>
    </source>
</evidence>
<dbReference type="AlphaFoldDB" id="A0A438KEZ0"/>
<proteinExistence type="predicted"/>
<accession>A0A438KEZ0</accession>
<feature type="region of interest" description="Disordered" evidence="1">
    <location>
        <begin position="388"/>
        <end position="409"/>
    </location>
</feature>
<evidence type="ECO:0000256" key="1">
    <source>
        <dbReference type="SAM" id="MobiDB-lite"/>
    </source>
</evidence>
<feature type="domain" description="DUF4283" evidence="2">
    <location>
        <begin position="201"/>
        <end position="284"/>
    </location>
</feature>
<feature type="compositionally biased region" description="Basic and acidic residues" evidence="1">
    <location>
        <begin position="458"/>
        <end position="467"/>
    </location>
</feature>
<feature type="region of interest" description="Disordered" evidence="1">
    <location>
        <begin position="447"/>
        <end position="467"/>
    </location>
</feature>
<comment type="caution">
    <text evidence="3">The sequence shown here is derived from an EMBL/GenBank/DDBJ whole genome shotgun (WGS) entry which is preliminary data.</text>
</comment>
<sequence length="755" mass="82707">MAAFSEGEGAPKGGKSWFAVESKTFEISIEETRGKLRGVILERSKGFSSWIKFGEKSLSSLLEGVEEWCREESSSRSLRAWEEGGRKYRLECRSNAAGRYLLCSLRDSEAKRFCLVFPEGKGLVGGWFMLAQKLRALGITSQPMKKFDLGNSTSVKEDYRGKGKEKGKGVIPDAVKVEKGELGEALWVHVGERDLTRREVQLSRCLVGCFGDSVEDVPPLSLLEEWAYESWSLKGGLKITRLGGALVLFEFEDKVEADWVLLRGSRSLQMREFFLQKWGPEVGCCRNGSHPKDVWVKVVGLPLHLWSREVFKSIGERCGGFIAVDEDTAFFSELQWARILVKAPGKIKQGTLQVVAGNCCWMVSLWWENPPWFSEVVARSPWFNEERREVRDEGRGESRASGSVRGFQNGKSGLQAQASGIQVECGRGQGEAAGAGVAEGRRPFAGDLGHSNNGFGPSKDKGQAYKGKSDLGLSEDRFWAKSPLPVSFKKKGWGWASKPTSGMEFEERSSSARASSVPAEAEEGMDPELMVFQAENAVVLTPRGWRGTDEALMEEASRYDAGPSPLSQLGHRGHSHLSSSSFGGIAEAVGTSEGVIVGAEGELDCYEIRLGRISAVSACGDGSGLFRDSGDAEKGNELALVPVGEVFMSLCEEEEACHIEEGESGEGWSTSSLARFSHCLGMPTEGFEEEILYLLRRMKGRMEQKGREGVTRKTSLKSSKSSRELKKLEWTVSYKKAKMGSSTDFSGGASGSGCK</sequence>
<protein>
    <recommendedName>
        <fullName evidence="2">DUF4283 domain-containing protein</fullName>
    </recommendedName>
</protein>
<dbReference type="Proteomes" id="UP000288805">
    <property type="component" value="Unassembled WGS sequence"/>
</dbReference>
<dbReference type="PANTHER" id="PTHR34427">
    <property type="entry name" value="DUF4283 DOMAIN PROTEIN"/>
    <property type="match status" value="1"/>
</dbReference>
<evidence type="ECO:0000313" key="3">
    <source>
        <dbReference type="EMBL" id="RVX19775.1"/>
    </source>
</evidence>
<dbReference type="PANTHER" id="PTHR34427:SF5">
    <property type="entry name" value="DUF4283 DOMAIN-CONTAINING PROTEIN"/>
    <property type="match status" value="1"/>
</dbReference>
<name>A0A438KEZ0_VITVI</name>
<gene>
    <name evidence="3" type="ORF">CK203_005094</name>
</gene>
<feature type="compositionally biased region" description="Basic and acidic residues" evidence="1">
    <location>
        <begin position="388"/>
        <end position="398"/>
    </location>
</feature>
<organism evidence="3 4">
    <name type="scientific">Vitis vinifera</name>
    <name type="common">Grape</name>
    <dbReference type="NCBI Taxonomy" id="29760"/>
    <lineage>
        <taxon>Eukaryota</taxon>
        <taxon>Viridiplantae</taxon>
        <taxon>Streptophyta</taxon>
        <taxon>Embryophyta</taxon>
        <taxon>Tracheophyta</taxon>
        <taxon>Spermatophyta</taxon>
        <taxon>Magnoliopsida</taxon>
        <taxon>eudicotyledons</taxon>
        <taxon>Gunneridae</taxon>
        <taxon>Pentapetalae</taxon>
        <taxon>rosids</taxon>
        <taxon>Vitales</taxon>
        <taxon>Vitaceae</taxon>
        <taxon>Viteae</taxon>
        <taxon>Vitis</taxon>
    </lineage>
</organism>
<reference evidence="3 4" key="1">
    <citation type="journal article" date="2018" name="PLoS Genet.">
        <title>Population sequencing reveals clonal diversity and ancestral inbreeding in the grapevine cultivar Chardonnay.</title>
        <authorList>
            <person name="Roach M.J."/>
            <person name="Johnson D.L."/>
            <person name="Bohlmann J."/>
            <person name="van Vuuren H.J."/>
            <person name="Jones S.J."/>
            <person name="Pretorius I.S."/>
            <person name="Schmidt S.A."/>
            <person name="Borneman A.R."/>
        </authorList>
    </citation>
    <scope>NUCLEOTIDE SEQUENCE [LARGE SCALE GENOMIC DNA]</scope>
    <source>
        <strain evidence="4">cv. Chardonnay</strain>
        <tissue evidence="3">Leaf</tissue>
    </source>
</reference>
<dbReference type="EMBL" id="QGNW01000008">
    <property type="protein sequence ID" value="RVX19775.1"/>
    <property type="molecule type" value="Genomic_DNA"/>
</dbReference>